<dbReference type="InterPro" id="IPR005135">
    <property type="entry name" value="Endo/exonuclease/phosphatase"/>
</dbReference>
<dbReference type="InterPro" id="IPR044730">
    <property type="entry name" value="RNase_H-like_dom_plant"/>
</dbReference>
<dbReference type="InterPro" id="IPR052929">
    <property type="entry name" value="RNase_H-like_EbsB-rel"/>
</dbReference>
<dbReference type="CDD" id="cd06222">
    <property type="entry name" value="RNase_H_like"/>
    <property type="match status" value="1"/>
</dbReference>
<dbReference type="SUPFAM" id="SSF56219">
    <property type="entry name" value="DNase I-like"/>
    <property type="match status" value="1"/>
</dbReference>
<dbReference type="Pfam" id="PF03372">
    <property type="entry name" value="Exo_endo_phos"/>
    <property type="match status" value="1"/>
</dbReference>
<evidence type="ECO:0000259" key="1">
    <source>
        <dbReference type="Pfam" id="PF03372"/>
    </source>
</evidence>
<gene>
    <name evidence="3" type="ORF">CTI12_AA146360</name>
</gene>
<dbReference type="Pfam" id="PF13456">
    <property type="entry name" value="RVT_3"/>
    <property type="match status" value="1"/>
</dbReference>
<comment type="caution">
    <text evidence="3">The sequence shown here is derived from an EMBL/GenBank/DDBJ whole genome shotgun (WGS) entry which is preliminary data.</text>
</comment>
<dbReference type="Gene3D" id="3.30.420.10">
    <property type="entry name" value="Ribonuclease H-like superfamily/Ribonuclease H"/>
    <property type="match status" value="1"/>
</dbReference>
<dbReference type="Gene3D" id="3.60.10.10">
    <property type="entry name" value="Endonuclease/exonuclease/phosphatase"/>
    <property type="match status" value="1"/>
</dbReference>
<dbReference type="PANTHER" id="PTHR47074:SF21">
    <property type="entry name" value="RNASE H TYPE-1 DOMAIN-CONTAINING PROTEIN"/>
    <property type="match status" value="1"/>
</dbReference>
<dbReference type="InterPro" id="IPR012337">
    <property type="entry name" value="RNaseH-like_sf"/>
</dbReference>
<dbReference type="SUPFAM" id="SSF53098">
    <property type="entry name" value="Ribonuclease H-like"/>
    <property type="match status" value="1"/>
</dbReference>
<name>A0A2U1NJ84_ARTAN</name>
<dbReference type="Proteomes" id="UP000245207">
    <property type="component" value="Unassembled WGS sequence"/>
</dbReference>
<evidence type="ECO:0000313" key="3">
    <source>
        <dbReference type="EMBL" id="PWA73584.1"/>
    </source>
</evidence>
<organism evidence="3 4">
    <name type="scientific">Artemisia annua</name>
    <name type="common">Sweet wormwood</name>
    <dbReference type="NCBI Taxonomy" id="35608"/>
    <lineage>
        <taxon>Eukaryota</taxon>
        <taxon>Viridiplantae</taxon>
        <taxon>Streptophyta</taxon>
        <taxon>Embryophyta</taxon>
        <taxon>Tracheophyta</taxon>
        <taxon>Spermatophyta</taxon>
        <taxon>Magnoliopsida</taxon>
        <taxon>eudicotyledons</taxon>
        <taxon>Gunneridae</taxon>
        <taxon>Pentapetalae</taxon>
        <taxon>asterids</taxon>
        <taxon>campanulids</taxon>
        <taxon>Asterales</taxon>
        <taxon>Asteraceae</taxon>
        <taxon>Asteroideae</taxon>
        <taxon>Anthemideae</taxon>
        <taxon>Artemisiinae</taxon>
        <taxon>Artemisia</taxon>
    </lineage>
</organism>
<dbReference type="InterPro" id="IPR036691">
    <property type="entry name" value="Endo/exonu/phosph_ase_sf"/>
</dbReference>
<sequence length="1110" mass="125541">MSDCQTSCGLLGHTEKECLTKPNEIDGKTFKEWPFQEYLRASNSRDDGPFGGISVPVNSASNYRHHNRTPTGDHHEEFPNWEGVAHGRCFNGEENGGNMVSSSGNFPQSATSGLEITKLKEPIMEHNTSISKDSAQSESIIKCNESEYGPGLNNVGRAGENNSVGAQGRQDKIEKECLTKPNEIDGKTFKEWPFQEYLRASNSRDDGPFGGISVPEGVAHGRCFNGEENGGNMVSSSGNFPQSATVVPVDFEQLSNVEILRPGLNNVGRAGENNSVGAQGRQDKIGQEMFTYKVPNSNWQSEVTIAIKNKVWKRRDRKGDIMDIDNVKKLKDSCDSNLTEHSLTIIFLMETRIHDSETRGFRYIFPHYNVLVINFVGRTGGLLLFWKKDCDLAVENFSRNHIDFLVKEDGGNVWRGTGIYGWPTQQEKFRTWALLRSLQSYQRRPWVCFGDFNEVLYAYEKAGRRGCNINQMTAFLEACNFCNLEDMSATGVKFTWSNGRRGAANVRKRLDRFLTAVDWLDLFPGASFHNLARIASDHSPILCRLLPLVKKTPVFRFESMWLRDESIHEVVQDAWANALGSGLQNDPCAIVEECAARLSEWNKYSCGHVQRLLKSKQRSLQILQGSFDASTSAEQKELREEIKELLTREEKIWKQRSRIQWLSEGDKNTRFFHSRASNRRKRNRILRLKDEDGRWVENDDDVCILVTCYFTNLFCSSSPQDCKSVVYDIDRSLTHNDRIALEIHVTSTEVYEALMRMDPTKAPGPDVREVAHQTKYLGLPAIIVKDLVHMGSKWNIGDGRNVNVWEDFWLADYKRLGPKPHNTEVSYVRDLLDSEEEDVVHVLFKCSKAKDVWDRCSFGKLYDTPGASTMHDFCRLILDTSPTCWDFFMIILWGLWTRRNKHFHAQLDRREADVEVMAKQILLDYSNANKKVVSRGIGLTQTTSVSVWKKPQVDMIKFNCDAAWQKESGKVGLGFVARNCNGDVLISGAKSEAYANSPIEAEAKAIWWATIHARNRGYSNVVFESDSLSLINALRNRSVPLEIVSMFADILSKSGDFNICEWSFVRREGNMVAHSIASWALGCTSNVILEGEVPTCAVVLATEDVVSSEC</sequence>
<feature type="domain" description="Endonuclease/exonuclease/phosphatase" evidence="1">
    <location>
        <begin position="338"/>
        <end position="538"/>
    </location>
</feature>
<evidence type="ECO:0000259" key="2">
    <source>
        <dbReference type="Pfam" id="PF13456"/>
    </source>
</evidence>
<proteinExistence type="predicted"/>
<dbReference type="OrthoDB" id="1717299at2759"/>
<dbReference type="AlphaFoldDB" id="A0A2U1NJ84"/>
<reference evidence="3 4" key="1">
    <citation type="journal article" date="2018" name="Mol. Plant">
        <title>The genome of Artemisia annua provides insight into the evolution of Asteraceae family and artemisinin biosynthesis.</title>
        <authorList>
            <person name="Shen Q."/>
            <person name="Zhang L."/>
            <person name="Liao Z."/>
            <person name="Wang S."/>
            <person name="Yan T."/>
            <person name="Shi P."/>
            <person name="Liu M."/>
            <person name="Fu X."/>
            <person name="Pan Q."/>
            <person name="Wang Y."/>
            <person name="Lv Z."/>
            <person name="Lu X."/>
            <person name="Zhang F."/>
            <person name="Jiang W."/>
            <person name="Ma Y."/>
            <person name="Chen M."/>
            <person name="Hao X."/>
            <person name="Li L."/>
            <person name="Tang Y."/>
            <person name="Lv G."/>
            <person name="Zhou Y."/>
            <person name="Sun X."/>
            <person name="Brodelius P.E."/>
            <person name="Rose J.K.C."/>
            <person name="Tang K."/>
        </authorList>
    </citation>
    <scope>NUCLEOTIDE SEQUENCE [LARGE SCALE GENOMIC DNA]</scope>
    <source>
        <strain evidence="4">cv. Huhao1</strain>
        <tissue evidence="3">Leaf</tissue>
    </source>
</reference>
<dbReference type="STRING" id="35608.A0A2U1NJ84"/>
<feature type="domain" description="RNase H type-1" evidence="2">
    <location>
        <begin position="959"/>
        <end position="1080"/>
    </location>
</feature>
<dbReference type="GO" id="GO:0003676">
    <property type="term" value="F:nucleic acid binding"/>
    <property type="evidence" value="ECO:0007669"/>
    <property type="project" value="InterPro"/>
</dbReference>
<accession>A0A2U1NJ84</accession>
<dbReference type="InterPro" id="IPR002156">
    <property type="entry name" value="RNaseH_domain"/>
</dbReference>
<dbReference type="InterPro" id="IPR036397">
    <property type="entry name" value="RNaseH_sf"/>
</dbReference>
<keyword evidence="4" id="KW-1185">Reference proteome</keyword>
<protein>
    <submittedName>
        <fullName evidence="3">Uncharacterized protein</fullName>
    </submittedName>
</protein>
<dbReference type="PANTHER" id="PTHR47074">
    <property type="entry name" value="BNAC02G40300D PROTEIN"/>
    <property type="match status" value="1"/>
</dbReference>
<dbReference type="EMBL" id="PKPP01002720">
    <property type="protein sequence ID" value="PWA73584.1"/>
    <property type="molecule type" value="Genomic_DNA"/>
</dbReference>
<dbReference type="GO" id="GO:0004523">
    <property type="term" value="F:RNA-DNA hybrid ribonuclease activity"/>
    <property type="evidence" value="ECO:0007669"/>
    <property type="project" value="InterPro"/>
</dbReference>
<evidence type="ECO:0000313" key="4">
    <source>
        <dbReference type="Proteomes" id="UP000245207"/>
    </source>
</evidence>